<sequence>METTSKINEVIMSIGENLKRLRRDKGWTQTELAEASKIGLAQISKIEKDKTDPKLSTIYQLVNALECTTEALLIDTQKSSVDSILSAALDRIKQLSEKDKEIILTIIDKYCIGVSMQQLAEKRNLFGFSIIDGKTPEMTKEK</sequence>
<dbReference type="PANTHER" id="PTHR46558:SF13">
    <property type="entry name" value="HTH-TYPE TRANSCRIPTIONAL REGULATOR IMMR"/>
    <property type="match status" value="1"/>
</dbReference>
<reference evidence="3" key="1">
    <citation type="submission" date="2018-08" db="EMBL/GenBank/DDBJ databases">
        <authorList>
            <consortium name="GenomeTrakr network: Whole genome sequencing for foodborne pathogen traceback"/>
        </authorList>
    </citation>
    <scope>NUCLEOTIDE SEQUENCE [LARGE SCALE GENOMIC DNA]</scope>
    <source>
        <strain evidence="3">FMA0132</strain>
    </source>
</reference>
<protein>
    <submittedName>
        <fullName evidence="3">XRE family transcriptional regulator</fullName>
    </submittedName>
</protein>
<organism evidence="3">
    <name type="scientific">Salmonella diarizonae</name>
    <dbReference type="NCBI Taxonomy" id="59204"/>
    <lineage>
        <taxon>Bacteria</taxon>
        <taxon>Pseudomonadati</taxon>
        <taxon>Pseudomonadota</taxon>
        <taxon>Gammaproteobacteria</taxon>
        <taxon>Enterobacterales</taxon>
        <taxon>Enterobacteriaceae</taxon>
        <taxon>Salmonella</taxon>
    </lineage>
</organism>
<gene>
    <name evidence="3" type="ORF">EL06_28125</name>
</gene>
<feature type="domain" description="HTH cro/C1-type" evidence="2">
    <location>
        <begin position="18"/>
        <end position="72"/>
    </location>
</feature>
<dbReference type="AlphaFoldDB" id="A0A6C8Y628"/>
<proteinExistence type="predicted"/>
<comment type="caution">
    <text evidence="3">The sequence shown here is derived from an EMBL/GenBank/DDBJ whole genome shotgun (WGS) entry which is preliminary data.</text>
</comment>
<dbReference type="PANTHER" id="PTHR46558">
    <property type="entry name" value="TRACRIPTIONAL REGULATORY PROTEIN-RELATED-RELATED"/>
    <property type="match status" value="1"/>
</dbReference>
<dbReference type="EMBL" id="RSHK01000070">
    <property type="protein sequence ID" value="MIE73118.1"/>
    <property type="molecule type" value="Genomic_DNA"/>
</dbReference>
<dbReference type="InterPro" id="IPR001387">
    <property type="entry name" value="Cro/C1-type_HTH"/>
</dbReference>
<dbReference type="SMART" id="SM00530">
    <property type="entry name" value="HTH_XRE"/>
    <property type="match status" value="1"/>
</dbReference>
<name>A0A6C8Y628_SALDZ</name>
<accession>A0A6C8Y628</accession>
<dbReference type="Pfam" id="PF01381">
    <property type="entry name" value="HTH_3"/>
    <property type="match status" value="1"/>
</dbReference>
<evidence type="ECO:0000259" key="2">
    <source>
        <dbReference type="PROSITE" id="PS50943"/>
    </source>
</evidence>
<keyword evidence="1" id="KW-0238">DNA-binding</keyword>
<dbReference type="Proteomes" id="UP000885362">
    <property type="component" value="Unassembled WGS sequence"/>
</dbReference>
<dbReference type="Gene3D" id="1.10.260.40">
    <property type="entry name" value="lambda repressor-like DNA-binding domains"/>
    <property type="match status" value="1"/>
</dbReference>
<dbReference type="SUPFAM" id="SSF47413">
    <property type="entry name" value="lambda repressor-like DNA-binding domains"/>
    <property type="match status" value="1"/>
</dbReference>
<dbReference type="PROSITE" id="PS50943">
    <property type="entry name" value="HTH_CROC1"/>
    <property type="match status" value="1"/>
</dbReference>
<dbReference type="InterPro" id="IPR010982">
    <property type="entry name" value="Lambda_DNA-bd_dom_sf"/>
</dbReference>
<dbReference type="GO" id="GO:0003677">
    <property type="term" value="F:DNA binding"/>
    <property type="evidence" value="ECO:0007669"/>
    <property type="project" value="UniProtKB-KW"/>
</dbReference>
<evidence type="ECO:0000313" key="3">
    <source>
        <dbReference type="EMBL" id="MIE73118.1"/>
    </source>
</evidence>
<evidence type="ECO:0000256" key="1">
    <source>
        <dbReference type="ARBA" id="ARBA00023125"/>
    </source>
</evidence>
<dbReference type="CDD" id="cd00093">
    <property type="entry name" value="HTH_XRE"/>
    <property type="match status" value="1"/>
</dbReference>